<dbReference type="GO" id="GO:0006412">
    <property type="term" value="P:translation"/>
    <property type="evidence" value="ECO:0007669"/>
    <property type="project" value="UniProtKB-UniRule"/>
</dbReference>
<dbReference type="AlphaFoldDB" id="A0A255ES96"/>
<dbReference type="GO" id="GO:0050566">
    <property type="term" value="F:asparaginyl-tRNA synthase (glutamine-hydrolyzing) activity"/>
    <property type="evidence" value="ECO:0007669"/>
    <property type="project" value="RHEA"/>
</dbReference>
<accession>A0A255ES96</accession>
<dbReference type="GO" id="GO:0005524">
    <property type="term" value="F:ATP binding"/>
    <property type="evidence" value="ECO:0007669"/>
    <property type="project" value="UniProtKB-KW"/>
</dbReference>
<dbReference type="RefSeq" id="WP_094453373.1">
    <property type="nucleotide sequence ID" value="NZ_NMVJ01000006.1"/>
</dbReference>
<dbReference type="OrthoDB" id="5295223at2"/>
<keyword evidence="4" id="KW-1185">Reference proteome</keyword>
<evidence type="ECO:0000313" key="3">
    <source>
        <dbReference type="EMBL" id="OYN90993.1"/>
    </source>
</evidence>
<comment type="caution">
    <text evidence="3">The sequence shown here is derived from an EMBL/GenBank/DDBJ whole genome shotgun (WGS) entry which is preliminary data.</text>
</comment>
<keyword evidence="1" id="KW-0547">Nucleotide-binding</keyword>
<sequence>MFERHDISDEESGVALSAQDVARLGDLARIELTAEEQERLAPQLDQILESVSRVQEVAGEDVPPTSHPMPLTNVFRDDEVQPSLTAEQALDQAPSAEMDRFRVPRILGEEA</sequence>
<comment type="subunit">
    <text evidence="1">Heterotrimer of A, B and C subunits.</text>
</comment>
<keyword evidence="1" id="KW-0067">ATP-binding</keyword>
<comment type="catalytic activity">
    <reaction evidence="1">
        <text>L-aspartyl-tRNA(Asn) + L-glutamine + ATP + H2O = L-asparaginyl-tRNA(Asn) + L-glutamate + ADP + phosphate + 2 H(+)</text>
        <dbReference type="Rhea" id="RHEA:14513"/>
        <dbReference type="Rhea" id="RHEA-COMP:9674"/>
        <dbReference type="Rhea" id="RHEA-COMP:9677"/>
        <dbReference type="ChEBI" id="CHEBI:15377"/>
        <dbReference type="ChEBI" id="CHEBI:15378"/>
        <dbReference type="ChEBI" id="CHEBI:29985"/>
        <dbReference type="ChEBI" id="CHEBI:30616"/>
        <dbReference type="ChEBI" id="CHEBI:43474"/>
        <dbReference type="ChEBI" id="CHEBI:58359"/>
        <dbReference type="ChEBI" id="CHEBI:78515"/>
        <dbReference type="ChEBI" id="CHEBI:78516"/>
        <dbReference type="ChEBI" id="CHEBI:456216"/>
    </reaction>
</comment>
<keyword evidence="1" id="KW-0648">Protein biosynthesis</keyword>
<comment type="catalytic activity">
    <reaction evidence="1">
        <text>L-glutamyl-tRNA(Gln) + L-glutamine + ATP + H2O = L-glutaminyl-tRNA(Gln) + L-glutamate + ADP + phosphate + H(+)</text>
        <dbReference type="Rhea" id="RHEA:17521"/>
        <dbReference type="Rhea" id="RHEA-COMP:9681"/>
        <dbReference type="Rhea" id="RHEA-COMP:9684"/>
        <dbReference type="ChEBI" id="CHEBI:15377"/>
        <dbReference type="ChEBI" id="CHEBI:15378"/>
        <dbReference type="ChEBI" id="CHEBI:29985"/>
        <dbReference type="ChEBI" id="CHEBI:30616"/>
        <dbReference type="ChEBI" id="CHEBI:43474"/>
        <dbReference type="ChEBI" id="CHEBI:58359"/>
        <dbReference type="ChEBI" id="CHEBI:78520"/>
        <dbReference type="ChEBI" id="CHEBI:78521"/>
        <dbReference type="ChEBI" id="CHEBI:456216"/>
    </reaction>
</comment>
<dbReference type="InterPro" id="IPR003837">
    <property type="entry name" value="GatC"/>
</dbReference>
<dbReference type="Pfam" id="PF02686">
    <property type="entry name" value="GatC"/>
    <property type="match status" value="1"/>
</dbReference>
<keyword evidence="1" id="KW-0436">Ligase</keyword>
<reference evidence="3 4" key="1">
    <citation type="submission" date="2017-07" db="EMBL/GenBank/DDBJ databases">
        <title>Draft whole genome sequences of clinical Proprionibacteriaceae strains.</title>
        <authorList>
            <person name="Bernier A.-M."/>
            <person name="Bernard K."/>
            <person name="Domingo M.-C."/>
        </authorList>
    </citation>
    <scope>NUCLEOTIDE SEQUENCE [LARGE SCALE GENOMIC DNA]</scope>
    <source>
        <strain evidence="3 4">NML 150081</strain>
    </source>
</reference>
<keyword evidence="3" id="KW-0808">Transferase</keyword>
<evidence type="ECO:0000313" key="4">
    <source>
        <dbReference type="Proteomes" id="UP000216300"/>
    </source>
</evidence>
<dbReference type="PANTHER" id="PTHR15004:SF0">
    <property type="entry name" value="GLUTAMYL-TRNA(GLN) AMIDOTRANSFERASE SUBUNIT C, MITOCHONDRIAL"/>
    <property type="match status" value="1"/>
</dbReference>
<feature type="region of interest" description="Disordered" evidence="2">
    <location>
        <begin position="87"/>
        <end position="111"/>
    </location>
</feature>
<protein>
    <recommendedName>
        <fullName evidence="1">Aspartyl/glutamyl-tRNA(Asn/Gln) amidotransferase subunit C</fullName>
        <shortName evidence="1">Asp/Glu-ADT subunit C</shortName>
        <ecNumber evidence="1">6.3.5.-</ecNumber>
    </recommendedName>
</protein>
<proteinExistence type="inferred from homology"/>
<organism evidence="3 4">
    <name type="scientific">Parenemella sanctibonifatiensis</name>
    <dbReference type="NCBI Taxonomy" id="2016505"/>
    <lineage>
        <taxon>Bacteria</taxon>
        <taxon>Bacillati</taxon>
        <taxon>Actinomycetota</taxon>
        <taxon>Actinomycetes</taxon>
        <taxon>Propionibacteriales</taxon>
        <taxon>Propionibacteriaceae</taxon>
        <taxon>Parenemella</taxon>
    </lineage>
</organism>
<evidence type="ECO:0000256" key="1">
    <source>
        <dbReference type="HAMAP-Rule" id="MF_00122"/>
    </source>
</evidence>
<dbReference type="HAMAP" id="MF_00122">
    <property type="entry name" value="GatC"/>
    <property type="match status" value="1"/>
</dbReference>
<evidence type="ECO:0000256" key="2">
    <source>
        <dbReference type="SAM" id="MobiDB-lite"/>
    </source>
</evidence>
<dbReference type="EMBL" id="NMVJ01000006">
    <property type="protein sequence ID" value="OYN90993.1"/>
    <property type="molecule type" value="Genomic_DNA"/>
</dbReference>
<dbReference type="SUPFAM" id="SSF141000">
    <property type="entry name" value="Glu-tRNAGln amidotransferase C subunit"/>
    <property type="match status" value="1"/>
</dbReference>
<name>A0A255ES96_9ACTN</name>
<gene>
    <name evidence="1" type="primary">gatC</name>
    <name evidence="3" type="ORF">CGZ91_05820</name>
</gene>
<dbReference type="EC" id="6.3.5.-" evidence="1"/>
<dbReference type="GO" id="GO:0006450">
    <property type="term" value="P:regulation of translational fidelity"/>
    <property type="evidence" value="ECO:0007669"/>
    <property type="project" value="InterPro"/>
</dbReference>
<comment type="function">
    <text evidence="1">Allows the formation of correctly charged Asn-tRNA(Asn) or Gln-tRNA(Gln) through the transamidation of misacylated Asp-tRNA(Asn) or Glu-tRNA(Gln) in organisms which lack either or both of asparaginyl-tRNA or glutaminyl-tRNA synthetases. The reaction takes place in the presence of glutamine and ATP through an activated phospho-Asp-tRNA(Asn) or phospho-Glu-tRNA(Gln).</text>
</comment>
<dbReference type="PANTHER" id="PTHR15004">
    <property type="entry name" value="GLUTAMYL-TRNA(GLN) AMIDOTRANSFERASE SUBUNIT C, MITOCHONDRIAL"/>
    <property type="match status" value="1"/>
</dbReference>
<comment type="similarity">
    <text evidence="1">Belongs to the GatC family.</text>
</comment>
<dbReference type="GO" id="GO:0050567">
    <property type="term" value="F:glutaminyl-tRNA synthase (glutamine-hydrolyzing) activity"/>
    <property type="evidence" value="ECO:0007669"/>
    <property type="project" value="UniProtKB-UniRule"/>
</dbReference>
<dbReference type="GO" id="GO:0070681">
    <property type="term" value="P:glutaminyl-tRNAGln biosynthesis via transamidation"/>
    <property type="evidence" value="ECO:0007669"/>
    <property type="project" value="TreeGrafter"/>
</dbReference>
<dbReference type="GO" id="GO:0016740">
    <property type="term" value="F:transferase activity"/>
    <property type="evidence" value="ECO:0007669"/>
    <property type="project" value="UniProtKB-KW"/>
</dbReference>
<dbReference type="Gene3D" id="1.10.20.60">
    <property type="entry name" value="Glu-tRNAGln amidotransferase C subunit, N-terminal domain"/>
    <property type="match status" value="1"/>
</dbReference>
<dbReference type="InterPro" id="IPR036113">
    <property type="entry name" value="Asp/Glu-ADT_sf_sub_c"/>
</dbReference>
<dbReference type="Proteomes" id="UP000216300">
    <property type="component" value="Unassembled WGS sequence"/>
</dbReference>
<dbReference type="NCBIfam" id="TIGR00135">
    <property type="entry name" value="gatC"/>
    <property type="match status" value="1"/>
</dbReference>